<evidence type="ECO:0000313" key="2">
    <source>
        <dbReference type="Proteomes" id="UP000886998"/>
    </source>
</evidence>
<keyword evidence="2" id="KW-1185">Reference proteome</keyword>
<dbReference type="AlphaFoldDB" id="A0A8X6XMN1"/>
<accession>A0A8X6XMN1</accession>
<gene>
    <name evidence="1" type="ORF">TNIN_337241</name>
</gene>
<protein>
    <submittedName>
        <fullName evidence="1">Uncharacterized protein</fullName>
    </submittedName>
</protein>
<dbReference type="Proteomes" id="UP000886998">
    <property type="component" value="Unassembled WGS sequence"/>
</dbReference>
<comment type="caution">
    <text evidence="1">The sequence shown here is derived from an EMBL/GenBank/DDBJ whole genome shotgun (WGS) entry which is preliminary data.</text>
</comment>
<evidence type="ECO:0000313" key="1">
    <source>
        <dbReference type="EMBL" id="GFY54401.1"/>
    </source>
</evidence>
<dbReference type="EMBL" id="BMAV01009849">
    <property type="protein sequence ID" value="GFY54401.1"/>
    <property type="molecule type" value="Genomic_DNA"/>
</dbReference>
<reference evidence="1" key="1">
    <citation type="submission" date="2020-08" db="EMBL/GenBank/DDBJ databases">
        <title>Multicomponent nature underlies the extraordinary mechanical properties of spider dragline silk.</title>
        <authorList>
            <person name="Kono N."/>
            <person name="Nakamura H."/>
            <person name="Mori M."/>
            <person name="Yoshida Y."/>
            <person name="Ohtoshi R."/>
            <person name="Malay A.D."/>
            <person name="Moran D.A.P."/>
            <person name="Tomita M."/>
            <person name="Numata K."/>
            <person name="Arakawa K."/>
        </authorList>
    </citation>
    <scope>NUCLEOTIDE SEQUENCE</scope>
</reference>
<organism evidence="1 2">
    <name type="scientific">Trichonephila inaurata madagascariensis</name>
    <dbReference type="NCBI Taxonomy" id="2747483"/>
    <lineage>
        <taxon>Eukaryota</taxon>
        <taxon>Metazoa</taxon>
        <taxon>Ecdysozoa</taxon>
        <taxon>Arthropoda</taxon>
        <taxon>Chelicerata</taxon>
        <taxon>Arachnida</taxon>
        <taxon>Araneae</taxon>
        <taxon>Araneomorphae</taxon>
        <taxon>Entelegynae</taxon>
        <taxon>Araneoidea</taxon>
        <taxon>Nephilidae</taxon>
        <taxon>Trichonephila</taxon>
        <taxon>Trichonephila inaurata</taxon>
    </lineage>
</organism>
<name>A0A8X6XMN1_9ARAC</name>
<sequence length="121" mass="14155">MGQFVFWFVPAHVLLFSFQRGPRAKCEPSLRCQDPRDRRKNVRNTTEGLFADIYEVLLLLLILGELDTADADIYIEIVVKGDNPDANGFIYLYYNYNFDIPFVFNLLLLLDRTVFLWKADL</sequence>
<proteinExistence type="predicted"/>